<accession>A0A3E5BAM5</accession>
<dbReference type="SUPFAM" id="SSF56988">
    <property type="entry name" value="Anthrax protective antigen"/>
    <property type="match status" value="1"/>
</dbReference>
<dbReference type="Pfam" id="PF07691">
    <property type="entry name" value="PA14"/>
    <property type="match status" value="1"/>
</dbReference>
<dbReference type="PROSITE" id="PS51820">
    <property type="entry name" value="PA14"/>
    <property type="match status" value="1"/>
</dbReference>
<keyword evidence="2 4" id="KW-0732">Signal</keyword>
<keyword evidence="3 6" id="KW-0378">Hydrolase</keyword>
<dbReference type="InterPro" id="IPR001764">
    <property type="entry name" value="Glyco_hydro_3_N"/>
</dbReference>
<dbReference type="PRINTS" id="PR00133">
    <property type="entry name" value="GLHYDRLASE3"/>
</dbReference>
<feature type="chain" id="PRO_5017728505" evidence="4">
    <location>
        <begin position="21"/>
        <end position="865"/>
    </location>
</feature>
<dbReference type="Gene3D" id="3.20.20.300">
    <property type="entry name" value="Glycoside hydrolase, family 3, N-terminal domain"/>
    <property type="match status" value="1"/>
</dbReference>
<dbReference type="InterPro" id="IPR011658">
    <property type="entry name" value="PA14_dom"/>
</dbReference>
<sequence length="865" mass="96371">MVKKILISFCFYAVALVATAQNEPYKNPDLTPSERAWDLLKRMTLEEKISQMKNGSPAIERLGIPAYNWWNEALHGVARAGKATVFPQAIGLAATFDNQAVHETFSIVSDEARAKYHDFQRKGERDGYKGLTFWTPNINIYRDPRWGRGMETYGEDPYLTSLMGLAVVKGLQGDGTGKYDKTHACAKHYAVHSGPEWNRHSFDAKNISQRDLWETYLPAFKTLVTEGKVKEVMCAYNRYEGEPCCSNKQLLIRILREDWGYDDIVVSDCGAIGDFYYPNHHETHPTAAAASADAVVSGTDLECGGSYSSLNEAVRKGLISEDKINESVFRLLRARFQLGMFDDNTLVSWSEIPYSVVESKEHVAKALEMARKSMVLLTNKNNILPLSKSVRKVAVLGPNANDSVMLWANYNGFPTKSVTILEGIRNKLPEGAVYYEKGCDFVNTQTVFSYFDCCSYDGKKGFKATFWNNKELEGEAVAVGHFSEPLNFGNGGNTVFMPGVNLHDFSARFESVYTPKESGEVSFIISADDGSRLFIDGEEVYSEWHNGATREKMYNLNAVKGKAYKVVLEYFQAGGEASLKFDIGIKKEINYKEVADKAAEADVIIFVGGLSSSLEGEEMPVDLPGFRKGDRTNIDLPQVQEEMLKALKKTGKPVVFVLCSGSTLALPWEAENLDAIIEAWYPGQQGGTAVADVLFGDYNPAGRLPLTFYASSSDLPDFEDYDMSNRTYRYFKGKPLFPFGHGLSYTTFDYGKAKADKKILRAGEGLTLTIPLKNIGKLSGDEVVQVYLRNPGDKDGPIKTLRAFRRISLEAGQAEDVLFELPVSTFEWFNPATNCMEVLPGKYELLYGGTSDEKALQRLTVTLKK</sequence>
<comment type="similarity">
    <text evidence="1">Belongs to the glycosyl hydrolase 3 family.</text>
</comment>
<evidence type="ECO:0000256" key="3">
    <source>
        <dbReference type="ARBA" id="ARBA00022801"/>
    </source>
</evidence>
<gene>
    <name evidence="6" type="ORF">DXB65_13090</name>
</gene>
<dbReference type="NCBIfam" id="NF041776">
    <property type="entry name" value="xylosidase_Xyl3A"/>
    <property type="match status" value="1"/>
</dbReference>
<dbReference type="Proteomes" id="UP000260983">
    <property type="component" value="Unassembled WGS sequence"/>
</dbReference>
<dbReference type="InterPro" id="IPR054850">
    <property type="entry name" value="Xylosidase_Xyl3A"/>
</dbReference>
<dbReference type="InterPro" id="IPR044993">
    <property type="entry name" value="BXL"/>
</dbReference>
<dbReference type="GO" id="GO:0031222">
    <property type="term" value="P:arabinan catabolic process"/>
    <property type="evidence" value="ECO:0007669"/>
    <property type="project" value="TreeGrafter"/>
</dbReference>
<dbReference type="Pfam" id="PF00933">
    <property type="entry name" value="Glyco_hydro_3"/>
    <property type="match status" value="1"/>
</dbReference>
<dbReference type="Pfam" id="PF14310">
    <property type="entry name" value="Fn3-like"/>
    <property type="match status" value="1"/>
</dbReference>
<reference evidence="6 7" key="1">
    <citation type="submission" date="2018-08" db="EMBL/GenBank/DDBJ databases">
        <title>A genome reference for cultivated species of the human gut microbiota.</title>
        <authorList>
            <person name="Zou Y."/>
            <person name="Xue W."/>
            <person name="Luo G."/>
        </authorList>
    </citation>
    <scope>NUCLEOTIDE SEQUENCE [LARGE SCALE GENOMIC DNA]</scope>
    <source>
        <strain evidence="6 7">OM05-15BH</strain>
    </source>
</reference>
<dbReference type="PANTHER" id="PTHR42721:SF3">
    <property type="entry name" value="BETA-D-XYLOSIDASE 5-RELATED"/>
    <property type="match status" value="1"/>
</dbReference>
<dbReference type="Gene3D" id="3.40.50.1700">
    <property type="entry name" value="Glycoside hydrolase family 3 C-terminal domain"/>
    <property type="match status" value="2"/>
</dbReference>
<dbReference type="GO" id="GO:0009044">
    <property type="term" value="F:xylan 1,4-beta-xylosidase activity"/>
    <property type="evidence" value="ECO:0007669"/>
    <property type="project" value="InterPro"/>
</dbReference>
<dbReference type="SMART" id="SM00758">
    <property type="entry name" value="PA14"/>
    <property type="match status" value="1"/>
</dbReference>
<proteinExistence type="inferred from homology"/>
<dbReference type="InterPro" id="IPR002772">
    <property type="entry name" value="Glyco_hydro_3_C"/>
</dbReference>
<evidence type="ECO:0000256" key="1">
    <source>
        <dbReference type="ARBA" id="ARBA00005336"/>
    </source>
</evidence>
<dbReference type="SUPFAM" id="SSF51445">
    <property type="entry name" value="(Trans)glycosidases"/>
    <property type="match status" value="1"/>
</dbReference>
<dbReference type="GO" id="GO:0046556">
    <property type="term" value="F:alpha-L-arabinofuranosidase activity"/>
    <property type="evidence" value="ECO:0007669"/>
    <property type="project" value="TreeGrafter"/>
</dbReference>
<comment type="caution">
    <text evidence="6">The sequence shown here is derived from an EMBL/GenBank/DDBJ whole genome shotgun (WGS) entry which is preliminary data.</text>
</comment>
<dbReference type="RefSeq" id="WP_117724517.1">
    <property type="nucleotide sequence ID" value="NZ_QSUL01000008.1"/>
</dbReference>
<dbReference type="Gene3D" id="2.60.40.10">
    <property type="entry name" value="Immunoglobulins"/>
    <property type="match status" value="1"/>
</dbReference>
<evidence type="ECO:0000313" key="7">
    <source>
        <dbReference type="Proteomes" id="UP000260983"/>
    </source>
</evidence>
<evidence type="ECO:0000256" key="2">
    <source>
        <dbReference type="ARBA" id="ARBA00022729"/>
    </source>
</evidence>
<evidence type="ECO:0000313" key="6">
    <source>
        <dbReference type="EMBL" id="RGN34650.1"/>
    </source>
</evidence>
<feature type="domain" description="PA14" evidence="5">
    <location>
        <begin position="457"/>
        <end position="599"/>
    </location>
</feature>
<evidence type="ECO:0000256" key="4">
    <source>
        <dbReference type="SAM" id="SignalP"/>
    </source>
</evidence>
<dbReference type="PANTHER" id="PTHR42721">
    <property type="entry name" value="SUGAR HYDROLASE-RELATED"/>
    <property type="match status" value="1"/>
</dbReference>
<dbReference type="SMART" id="SM01217">
    <property type="entry name" value="Fn3_like"/>
    <property type="match status" value="1"/>
</dbReference>
<dbReference type="InterPro" id="IPR026891">
    <property type="entry name" value="Fn3-like"/>
</dbReference>
<dbReference type="InterPro" id="IPR037524">
    <property type="entry name" value="PA14/GLEYA"/>
</dbReference>
<dbReference type="Pfam" id="PF01915">
    <property type="entry name" value="Glyco_hydro_3_C"/>
    <property type="match status" value="1"/>
</dbReference>
<feature type="signal peptide" evidence="4">
    <location>
        <begin position="1"/>
        <end position="20"/>
    </location>
</feature>
<dbReference type="InterPro" id="IPR036962">
    <property type="entry name" value="Glyco_hydro_3_N_sf"/>
</dbReference>
<dbReference type="AlphaFoldDB" id="A0A3E5BAM5"/>
<protein>
    <submittedName>
        <fullName evidence="6">Glycoside hydrolase family 3 protein</fullName>
    </submittedName>
</protein>
<dbReference type="InterPro" id="IPR013783">
    <property type="entry name" value="Ig-like_fold"/>
</dbReference>
<evidence type="ECO:0000259" key="5">
    <source>
        <dbReference type="PROSITE" id="PS51820"/>
    </source>
</evidence>
<dbReference type="EMBL" id="QSUL01000008">
    <property type="protein sequence ID" value="RGN34650.1"/>
    <property type="molecule type" value="Genomic_DNA"/>
</dbReference>
<organism evidence="6 7">
    <name type="scientific">Bacteroides oleiciplenus</name>
    <dbReference type="NCBI Taxonomy" id="626931"/>
    <lineage>
        <taxon>Bacteria</taxon>
        <taxon>Pseudomonadati</taxon>
        <taxon>Bacteroidota</taxon>
        <taxon>Bacteroidia</taxon>
        <taxon>Bacteroidales</taxon>
        <taxon>Bacteroidaceae</taxon>
        <taxon>Bacteroides</taxon>
    </lineage>
</organism>
<dbReference type="GO" id="GO:0045493">
    <property type="term" value="P:xylan catabolic process"/>
    <property type="evidence" value="ECO:0007669"/>
    <property type="project" value="InterPro"/>
</dbReference>
<dbReference type="InterPro" id="IPR036881">
    <property type="entry name" value="Glyco_hydro_3_C_sf"/>
</dbReference>
<dbReference type="InterPro" id="IPR017853">
    <property type="entry name" value="GH"/>
</dbReference>
<dbReference type="SUPFAM" id="SSF52279">
    <property type="entry name" value="Beta-D-glucan exohydrolase, C-terminal domain"/>
    <property type="match status" value="1"/>
</dbReference>
<name>A0A3E5BAM5_9BACE</name>